<reference evidence="6 7" key="1">
    <citation type="journal article" date="2018" name="Int. J. Syst. Evol. Microbiol.">
        <title>Lactobacillus bambusae sp. nov., isolated from a traditional fermented Ma-bamboo shoots of Taiwan.</title>
        <authorList>
            <person name="Wang L.-T."/>
        </authorList>
    </citation>
    <scope>NUCLEOTIDE SEQUENCE [LARGE SCALE GENOMIC DNA]</scope>
    <source>
        <strain evidence="6 7">BS-W1</strain>
    </source>
</reference>
<evidence type="ECO:0000313" key="6">
    <source>
        <dbReference type="EMBL" id="PWF99509.1"/>
    </source>
</evidence>
<gene>
    <name evidence="6" type="ORF">DCM90_08685</name>
</gene>
<dbReference type="OrthoDB" id="2328241at2"/>
<comment type="caution">
    <text evidence="6">The sequence shown here is derived from an EMBL/GenBank/DDBJ whole genome shotgun (WGS) entry which is preliminary data.</text>
</comment>
<dbReference type="EMBL" id="QCXQ01000006">
    <property type="protein sequence ID" value="PWF99509.1"/>
    <property type="molecule type" value="Genomic_DNA"/>
</dbReference>
<keyword evidence="7" id="KW-1185">Reference proteome</keyword>
<evidence type="ECO:0008006" key="8">
    <source>
        <dbReference type="Google" id="ProtNLM"/>
    </source>
</evidence>
<dbReference type="InterPro" id="IPR019109">
    <property type="entry name" value="MamF_MmsF"/>
</dbReference>
<protein>
    <recommendedName>
        <fullName evidence="8">DUF4870 domain-containing protein</fullName>
    </recommendedName>
</protein>
<dbReference type="Proteomes" id="UP000245080">
    <property type="component" value="Unassembled WGS sequence"/>
</dbReference>
<sequence>MNSSQRTLSGLSYISVVFAPIIFPIIILIASQTQEVKEHAKRALGLHLVPVAITLIGLAIVGWTGNVADYWSTVSTTASVIFFIVVLTDIGFYLYNLYAGVKVMVAQPARA</sequence>
<evidence type="ECO:0000313" key="7">
    <source>
        <dbReference type="Proteomes" id="UP000245080"/>
    </source>
</evidence>
<dbReference type="AlphaFoldDB" id="A0A2V1MZI6"/>
<evidence type="ECO:0000256" key="5">
    <source>
        <dbReference type="SAM" id="Phobius"/>
    </source>
</evidence>
<feature type="transmembrane region" description="Helical" evidence="5">
    <location>
        <begin position="70"/>
        <end position="95"/>
    </location>
</feature>
<keyword evidence="2 5" id="KW-0812">Transmembrane</keyword>
<dbReference type="Pfam" id="PF09685">
    <property type="entry name" value="MamF_MmsF"/>
    <property type="match status" value="1"/>
</dbReference>
<keyword evidence="4 5" id="KW-0472">Membrane</keyword>
<evidence type="ECO:0000256" key="1">
    <source>
        <dbReference type="ARBA" id="ARBA00004141"/>
    </source>
</evidence>
<evidence type="ECO:0000256" key="4">
    <source>
        <dbReference type="ARBA" id="ARBA00023136"/>
    </source>
</evidence>
<evidence type="ECO:0000256" key="3">
    <source>
        <dbReference type="ARBA" id="ARBA00022989"/>
    </source>
</evidence>
<dbReference type="RefSeq" id="WP_109250967.1">
    <property type="nucleotide sequence ID" value="NZ_QCXQ01000006.1"/>
</dbReference>
<proteinExistence type="predicted"/>
<accession>A0A2V1MZI6</accession>
<name>A0A2V1MZI6_9LACO</name>
<keyword evidence="3 5" id="KW-1133">Transmembrane helix</keyword>
<feature type="transmembrane region" description="Helical" evidence="5">
    <location>
        <begin position="12"/>
        <end position="31"/>
    </location>
</feature>
<organism evidence="6 7">
    <name type="scientific">Levilactobacillus bambusae</name>
    <dbReference type="NCBI Taxonomy" id="2024736"/>
    <lineage>
        <taxon>Bacteria</taxon>
        <taxon>Bacillati</taxon>
        <taxon>Bacillota</taxon>
        <taxon>Bacilli</taxon>
        <taxon>Lactobacillales</taxon>
        <taxon>Lactobacillaceae</taxon>
        <taxon>Levilactobacillus</taxon>
    </lineage>
</organism>
<feature type="transmembrane region" description="Helical" evidence="5">
    <location>
        <begin position="43"/>
        <end position="64"/>
    </location>
</feature>
<comment type="subcellular location">
    <subcellularLocation>
        <location evidence="1">Membrane</location>
        <topology evidence="1">Multi-pass membrane protein</topology>
    </subcellularLocation>
</comment>
<evidence type="ECO:0000256" key="2">
    <source>
        <dbReference type="ARBA" id="ARBA00022692"/>
    </source>
</evidence>